<dbReference type="PANTHER" id="PTHR33525:SF3">
    <property type="entry name" value="RIBONUCLEASE Y"/>
    <property type="match status" value="1"/>
</dbReference>
<evidence type="ECO:0000259" key="1">
    <source>
        <dbReference type="PROSITE" id="PS51833"/>
    </source>
</evidence>
<reference evidence="3" key="1">
    <citation type="submission" date="2016-10" db="EMBL/GenBank/DDBJ databases">
        <authorList>
            <person name="Varghese N."/>
            <person name="Submissions S."/>
        </authorList>
    </citation>
    <scope>NUCLEOTIDE SEQUENCE [LARGE SCALE GENOMIC DNA]</scope>
    <source>
        <strain evidence="3">JCM 21621</strain>
    </source>
</reference>
<dbReference type="InterPro" id="IPR013976">
    <property type="entry name" value="HDOD"/>
</dbReference>
<dbReference type="SUPFAM" id="SSF109604">
    <property type="entry name" value="HD-domain/PDEase-like"/>
    <property type="match status" value="1"/>
</dbReference>
<dbReference type="Proteomes" id="UP000242957">
    <property type="component" value="Unassembled WGS sequence"/>
</dbReference>
<feature type="domain" description="HDOD" evidence="1">
    <location>
        <begin position="48"/>
        <end position="235"/>
    </location>
</feature>
<dbReference type="PANTHER" id="PTHR33525">
    <property type="match status" value="1"/>
</dbReference>
<sequence length="304" mass="33935">MENGRRTLEKPRPLVNVKSRMESPTTPLTADALRFALYNRFLKGEARVPQMPEALLRVRRLLEDPRTSLERLCRAINADPPLAAWLMQYADSPLLRGVRPCTSLRDVLARLGTRRLQSLVLSFSLRNLFIGTDALFQRVFRARWQAALECAACCAALAECSGVADAADALLAGLLQDVGSLPLLAELQRWPERPRDEQGLHDLCEQLSGSVGVVVMTVWKLPTVMIECARYRLDRQRQHPGPADLTDLLQVARLLQEESPATDDLPAYRRLLAACPTLPADPAVLRESLDGAITRWRLLLGSRC</sequence>
<keyword evidence="3" id="KW-1185">Reference proteome</keyword>
<dbReference type="AlphaFoldDB" id="A0A1H0FLU5"/>
<dbReference type="Gene3D" id="1.10.3210.10">
    <property type="entry name" value="Hypothetical protein af1432"/>
    <property type="match status" value="1"/>
</dbReference>
<dbReference type="InterPro" id="IPR052340">
    <property type="entry name" value="RNase_Y/CdgJ"/>
</dbReference>
<dbReference type="STRING" id="198616.SAMN05216193_106256"/>
<dbReference type="PROSITE" id="PS51833">
    <property type="entry name" value="HDOD"/>
    <property type="match status" value="1"/>
</dbReference>
<gene>
    <name evidence="2" type="ORF">SAMN05216193_106256</name>
</gene>
<protein>
    <submittedName>
        <fullName evidence="2">HD-like signal output (HDOD) domain, no enzymatic activity</fullName>
    </submittedName>
</protein>
<name>A0A1H0FLU5_9PSED</name>
<dbReference type="EMBL" id="FNIJ01000006">
    <property type="protein sequence ID" value="SDN95728.1"/>
    <property type="molecule type" value="Genomic_DNA"/>
</dbReference>
<evidence type="ECO:0000313" key="3">
    <source>
        <dbReference type="Proteomes" id="UP000242957"/>
    </source>
</evidence>
<accession>A0A1H0FLU5</accession>
<organism evidence="2 3">
    <name type="scientific">Pseudomonas jinjuensis</name>
    <dbReference type="NCBI Taxonomy" id="198616"/>
    <lineage>
        <taxon>Bacteria</taxon>
        <taxon>Pseudomonadati</taxon>
        <taxon>Pseudomonadota</taxon>
        <taxon>Gammaproteobacteria</taxon>
        <taxon>Pseudomonadales</taxon>
        <taxon>Pseudomonadaceae</taxon>
        <taxon>Pseudomonas</taxon>
    </lineage>
</organism>
<proteinExistence type="predicted"/>
<evidence type="ECO:0000313" key="2">
    <source>
        <dbReference type="EMBL" id="SDN95728.1"/>
    </source>
</evidence>
<dbReference type="Pfam" id="PF08668">
    <property type="entry name" value="HDOD"/>
    <property type="match status" value="1"/>
</dbReference>